<feature type="transmembrane region" description="Helical" evidence="1">
    <location>
        <begin position="136"/>
        <end position="156"/>
    </location>
</feature>
<gene>
    <name evidence="2" type="ORF">AWB72_01392</name>
</gene>
<feature type="transmembrane region" description="Helical" evidence="1">
    <location>
        <begin position="21"/>
        <end position="45"/>
    </location>
</feature>
<accession>A0A658QTS4</accession>
<dbReference type="AlphaFoldDB" id="A0A658QTS4"/>
<feature type="transmembrane region" description="Helical" evidence="1">
    <location>
        <begin position="330"/>
        <end position="350"/>
    </location>
</feature>
<feature type="transmembrane region" description="Helical" evidence="1">
    <location>
        <begin position="248"/>
        <end position="267"/>
    </location>
</feature>
<evidence type="ECO:0008006" key="4">
    <source>
        <dbReference type="Google" id="ProtNLM"/>
    </source>
</evidence>
<keyword evidence="3" id="KW-1185">Reference proteome</keyword>
<keyword evidence="1" id="KW-0812">Transmembrane</keyword>
<evidence type="ECO:0000256" key="1">
    <source>
        <dbReference type="SAM" id="Phobius"/>
    </source>
</evidence>
<name>A0A658QTS4_9BURK</name>
<feature type="transmembrane region" description="Helical" evidence="1">
    <location>
        <begin position="176"/>
        <end position="196"/>
    </location>
</feature>
<protein>
    <recommendedName>
        <fullName evidence="4">EpsG family protein</fullName>
    </recommendedName>
</protein>
<dbReference type="OrthoDB" id="9002198at2"/>
<dbReference type="Proteomes" id="UP000198263">
    <property type="component" value="Unassembled WGS sequence"/>
</dbReference>
<evidence type="ECO:0000313" key="2">
    <source>
        <dbReference type="EMBL" id="SAL20858.1"/>
    </source>
</evidence>
<keyword evidence="1" id="KW-1133">Transmembrane helix</keyword>
<dbReference type="EMBL" id="FCNV02000002">
    <property type="protein sequence ID" value="SAL20858.1"/>
    <property type="molecule type" value="Genomic_DNA"/>
</dbReference>
<proteinExistence type="predicted"/>
<feature type="transmembrane region" description="Helical" evidence="1">
    <location>
        <begin position="208"/>
        <end position="228"/>
    </location>
</feature>
<feature type="transmembrane region" description="Helical" evidence="1">
    <location>
        <begin position="112"/>
        <end position="129"/>
    </location>
</feature>
<keyword evidence="1" id="KW-0472">Membrane</keyword>
<feature type="transmembrane region" description="Helical" evidence="1">
    <location>
        <begin position="307"/>
        <end position="323"/>
    </location>
</feature>
<evidence type="ECO:0000313" key="3">
    <source>
        <dbReference type="Proteomes" id="UP000198263"/>
    </source>
</evidence>
<comment type="caution">
    <text evidence="2">The sequence shown here is derived from an EMBL/GenBank/DDBJ whole genome shotgun (WGS) entry which is preliminary data.</text>
</comment>
<organism evidence="2 3">
    <name type="scientific">Caballeronia concitans</name>
    <dbReference type="NCBI Taxonomy" id="1777133"/>
    <lineage>
        <taxon>Bacteria</taxon>
        <taxon>Pseudomonadati</taxon>
        <taxon>Pseudomonadota</taxon>
        <taxon>Betaproteobacteria</taxon>
        <taxon>Burkholderiales</taxon>
        <taxon>Burkholderiaceae</taxon>
        <taxon>Caballeronia</taxon>
    </lineage>
</organism>
<dbReference type="RefSeq" id="WP_143754589.1">
    <property type="nucleotide sequence ID" value="NZ_FCNV02000002.1"/>
</dbReference>
<feature type="transmembrane region" description="Helical" evidence="1">
    <location>
        <begin position="279"/>
        <end position="301"/>
    </location>
</feature>
<sequence>MRGRAMQIRTASASRGMYRPKNYLTTPGGVAYVVLAVAILLVIAMEPRHVSTMVDQDNYIEYFRTTTWDWFVSSFKSRTSTLAFVISTVTEEFGWRAWVIAVNALGFAPETGVRLTVVLLNAAVFVALLETRRPLFGLLLWAIIPMALATVGTFQIRQGLAFGIAMLFTLRYQRPLTGWVLACFVHTTFAIPAILLFTIRFCGDRRRLAFISASVMSFVLVSSAGFLFRNFGGRRVDEYSGYHNDFTIKLVILLLIYVTASVIYLYSEWKNRPEAKATVWTELCTMHIVLTVYLVLAFLLFPFGKGRVWYCIPLLLPFIVPHIRFRNAFSIWYVTGIMLVLCAEVVKSYYEGGYVFLIGN</sequence>
<reference evidence="2 3" key="1">
    <citation type="submission" date="2016-01" db="EMBL/GenBank/DDBJ databases">
        <authorList>
            <person name="Peeters C."/>
        </authorList>
    </citation>
    <scope>NUCLEOTIDE SEQUENCE [LARGE SCALE GENOMIC DNA]</scope>
    <source>
        <strain evidence="2">LMG 29315</strain>
    </source>
</reference>